<name>A0AAD7YLZ4_MYTSE</name>
<comment type="similarity">
    <text evidence="2">Belongs to the peptidase S1 family. CLIP subfamily.</text>
</comment>
<organism evidence="4 5">
    <name type="scientific">Mythimna separata</name>
    <name type="common">Oriental armyworm</name>
    <name type="synonym">Pseudaletia separata</name>
    <dbReference type="NCBI Taxonomy" id="271217"/>
    <lineage>
        <taxon>Eukaryota</taxon>
        <taxon>Metazoa</taxon>
        <taxon>Ecdysozoa</taxon>
        <taxon>Arthropoda</taxon>
        <taxon>Hexapoda</taxon>
        <taxon>Insecta</taxon>
        <taxon>Pterygota</taxon>
        <taxon>Neoptera</taxon>
        <taxon>Endopterygota</taxon>
        <taxon>Lepidoptera</taxon>
        <taxon>Glossata</taxon>
        <taxon>Ditrysia</taxon>
        <taxon>Noctuoidea</taxon>
        <taxon>Noctuidae</taxon>
        <taxon>Noctuinae</taxon>
        <taxon>Hadenini</taxon>
        <taxon>Mythimna</taxon>
    </lineage>
</organism>
<dbReference type="PANTHER" id="PTHR24256">
    <property type="entry name" value="TRYPTASE-RELATED"/>
    <property type="match status" value="1"/>
</dbReference>
<dbReference type="GO" id="GO:0006508">
    <property type="term" value="P:proteolysis"/>
    <property type="evidence" value="ECO:0007669"/>
    <property type="project" value="InterPro"/>
</dbReference>
<keyword evidence="1" id="KW-1015">Disulfide bond</keyword>
<dbReference type="PROSITE" id="PS00135">
    <property type="entry name" value="TRYPSIN_SER"/>
    <property type="match status" value="1"/>
</dbReference>
<dbReference type="SMART" id="SM00020">
    <property type="entry name" value="Tryp_SPc"/>
    <property type="match status" value="1"/>
</dbReference>
<feature type="domain" description="Peptidase S1" evidence="3">
    <location>
        <begin position="1"/>
        <end position="170"/>
    </location>
</feature>
<dbReference type="AlphaFoldDB" id="A0AAD7YLZ4"/>
<protein>
    <recommendedName>
        <fullName evidence="3">Peptidase S1 domain-containing protein</fullName>
    </recommendedName>
</protein>
<proteinExistence type="inferred from homology"/>
<dbReference type="InterPro" id="IPR033116">
    <property type="entry name" value="TRYPSIN_SER"/>
</dbReference>
<evidence type="ECO:0000259" key="3">
    <source>
        <dbReference type="PROSITE" id="PS50240"/>
    </source>
</evidence>
<dbReference type="InterPro" id="IPR043504">
    <property type="entry name" value="Peptidase_S1_PA_chymotrypsin"/>
</dbReference>
<dbReference type="PROSITE" id="PS50240">
    <property type="entry name" value="TRYPSIN_DOM"/>
    <property type="match status" value="1"/>
</dbReference>
<comment type="caution">
    <text evidence="4">The sequence shown here is derived from an EMBL/GenBank/DDBJ whole genome shotgun (WGS) entry which is preliminary data.</text>
</comment>
<keyword evidence="5" id="KW-1185">Reference proteome</keyword>
<accession>A0AAD7YLZ4</accession>
<dbReference type="SUPFAM" id="SSF50494">
    <property type="entry name" value="Trypsin-like serine proteases"/>
    <property type="match status" value="1"/>
</dbReference>
<evidence type="ECO:0000313" key="5">
    <source>
        <dbReference type="Proteomes" id="UP001231518"/>
    </source>
</evidence>
<dbReference type="Proteomes" id="UP001231518">
    <property type="component" value="Chromosome 3"/>
</dbReference>
<dbReference type="EMBL" id="JARGEI010000014">
    <property type="protein sequence ID" value="KAJ8719979.1"/>
    <property type="molecule type" value="Genomic_DNA"/>
</dbReference>
<dbReference type="Pfam" id="PF00089">
    <property type="entry name" value="Trypsin"/>
    <property type="match status" value="1"/>
</dbReference>
<gene>
    <name evidence="4" type="ORF">PYW07_012022</name>
</gene>
<dbReference type="InterPro" id="IPR001254">
    <property type="entry name" value="Trypsin_dom"/>
</dbReference>
<dbReference type="Gene3D" id="2.40.10.10">
    <property type="entry name" value="Trypsin-like serine proteases"/>
    <property type="match status" value="2"/>
</dbReference>
<evidence type="ECO:0000313" key="4">
    <source>
        <dbReference type="EMBL" id="KAJ8719979.1"/>
    </source>
</evidence>
<evidence type="ECO:0000256" key="1">
    <source>
        <dbReference type="ARBA" id="ARBA00023157"/>
    </source>
</evidence>
<sequence length="170" mass="18678">MHPKWDAKNIKYDVAVLGLTEGVVLSKTVATIGMSFEVMEEHEECFVAGWGRTGPRIEGNAVQLQPTPDNIQVLYMSTMAHQPCQTMMQVISKGRAPNVDEDVEICTLHSRGHGMCHGDSGSALVRRSSRVQIGVVSWGYHCAYGAPDIHVSLSGTEIKKFLENILHTTD</sequence>
<dbReference type="GO" id="GO:0004252">
    <property type="term" value="F:serine-type endopeptidase activity"/>
    <property type="evidence" value="ECO:0007669"/>
    <property type="project" value="InterPro"/>
</dbReference>
<reference evidence="4" key="1">
    <citation type="submission" date="2023-03" db="EMBL/GenBank/DDBJ databases">
        <title>Chromosome-level genomes of two armyworms, Mythimna separata and Mythimna loreyi, provide insights into the biosynthesis and reception of sex pheromones.</title>
        <authorList>
            <person name="Zhao H."/>
        </authorList>
    </citation>
    <scope>NUCLEOTIDE SEQUENCE</scope>
    <source>
        <strain evidence="4">BeijingLab</strain>
        <tissue evidence="4">Pupa</tissue>
    </source>
</reference>
<evidence type="ECO:0000256" key="2">
    <source>
        <dbReference type="ARBA" id="ARBA00024195"/>
    </source>
</evidence>
<dbReference type="InterPro" id="IPR051487">
    <property type="entry name" value="Ser/Thr_Proteases_Immune/Dev"/>
</dbReference>
<dbReference type="InterPro" id="IPR009003">
    <property type="entry name" value="Peptidase_S1_PA"/>
</dbReference>